<dbReference type="Proteomes" id="UP000610527">
    <property type="component" value="Unassembled WGS sequence"/>
</dbReference>
<dbReference type="Pfam" id="PF00149">
    <property type="entry name" value="Metallophos"/>
    <property type="match status" value="1"/>
</dbReference>
<proteinExistence type="predicted"/>
<organism evidence="2 3">
    <name type="scientific">Staphylococcus borealis</name>
    <dbReference type="NCBI Taxonomy" id="2742203"/>
    <lineage>
        <taxon>Bacteria</taxon>
        <taxon>Bacillati</taxon>
        <taxon>Bacillota</taxon>
        <taxon>Bacilli</taxon>
        <taxon>Bacillales</taxon>
        <taxon>Staphylococcaceae</taxon>
        <taxon>Staphylococcus</taxon>
    </lineage>
</organism>
<evidence type="ECO:0000259" key="1">
    <source>
        <dbReference type="Pfam" id="PF00149"/>
    </source>
</evidence>
<dbReference type="RefSeq" id="WP_053028726.1">
    <property type="nucleotide sequence ID" value="NZ_CUEE01000001.1"/>
</dbReference>
<dbReference type="InterPro" id="IPR029052">
    <property type="entry name" value="Metallo-depent_PP-like"/>
</dbReference>
<evidence type="ECO:0000313" key="3">
    <source>
        <dbReference type="Proteomes" id="UP000610527"/>
    </source>
</evidence>
<dbReference type="EMBL" id="JABVEG010000001">
    <property type="protein sequence ID" value="NUI81396.1"/>
    <property type="molecule type" value="Genomic_DNA"/>
</dbReference>
<keyword evidence="3" id="KW-1185">Reference proteome</keyword>
<name>A0ABX2LIN3_9STAP</name>
<dbReference type="InterPro" id="IPR052963">
    <property type="entry name" value="Pantetheine_PDE"/>
</dbReference>
<dbReference type="PANTHER" id="PTHR36492:SF2">
    <property type="entry name" value="[ACYL-CARRIER-PROTEIN] PHOSPHODIESTERASE PPTH"/>
    <property type="match status" value="1"/>
</dbReference>
<dbReference type="SUPFAM" id="SSF56300">
    <property type="entry name" value="Metallo-dependent phosphatases"/>
    <property type="match status" value="1"/>
</dbReference>
<comment type="caution">
    <text evidence="2">The sequence shown here is derived from an EMBL/GenBank/DDBJ whole genome shotgun (WGS) entry which is preliminary data.</text>
</comment>
<dbReference type="PANTHER" id="PTHR36492">
    <property type="match status" value="1"/>
</dbReference>
<gene>
    <name evidence="2" type="ORF">HUN84_01290</name>
</gene>
<accession>A0ABX2LIN3</accession>
<sequence length="272" mass="31743">MKIGAISDLHIDRHPKLEPKVYLETLVQLVQQRDVALLLIAGDVSNHFQQSYQFIQDLKAKCGIPVLFVPGNHDYWTSEASLTSPEIYDFYVDKPECLIGKPYIINENWAVVGHTAWYDYRYADDKFDLERIQRGKYYGATWQDKVKIDWDIEDRALSKQAANQIQHDLEQVKDKQIILMTHIVTHPQFVVPTPHRIFDFFNAYIGTKDVDAFYQTYPIRYSIMGHVHFRKTLSEAGITYICPCLGYQRQWRTTDLMQELDASLVTFEVNDA</sequence>
<dbReference type="InterPro" id="IPR004843">
    <property type="entry name" value="Calcineurin-like_PHP"/>
</dbReference>
<dbReference type="InterPro" id="IPR022302">
    <property type="entry name" value="Phosphoesterase_putative"/>
</dbReference>
<dbReference type="Gene3D" id="3.60.21.10">
    <property type="match status" value="1"/>
</dbReference>
<evidence type="ECO:0000313" key="2">
    <source>
        <dbReference type="EMBL" id="NUI81396.1"/>
    </source>
</evidence>
<reference evidence="2 3" key="1">
    <citation type="submission" date="2020-06" db="EMBL/GenBank/DDBJ databases">
        <title>Staphylococcus borealis sp. nov. -A novel member of the Staphylococcaceae family isolated from skin and blood in humans.</title>
        <authorList>
            <person name="Pain M."/>
            <person name="Wolden R."/>
            <person name="Jaen-Luchoro D."/>
            <person name="Salva-Serra F."/>
            <person name="Iglesias B.P."/>
            <person name="Karlsson R."/>
            <person name="Klingenberg C."/>
            <person name="Cavanagh J.P."/>
        </authorList>
    </citation>
    <scope>NUCLEOTIDE SEQUENCE [LARGE SCALE GENOMIC DNA]</scope>
    <source>
        <strain evidence="2 3">58-22</strain>
    </source>
</reference>
<dbReference type="NCBIfam" id="TIGR03729">
    <property type="entry name" value="acc_ester"/>
    <property type="match status" value="1"/>
</dbReference>
<dbReference type="GeneID" id="74185227"/>
<protein>
    <submittedName>
        <fullName evidence="2">Metallophosphoesterase</fullName>
    </submittedName>
</protein>
<feature type="domain" description="Calcineurin-like phosphoesterase" evidence="1">
    <location>
        <begin position="1"/>
        <end position="228"/>
    </location>
</feature>